<evidence type="ECO:0000313" key="1">
    <source>
        <dbReference type="EMBL" id="KHG19456.1"/>
    </source>
</evidence>
<keyword evidence="2" id="KW-1185">Reference proteome</keyword>
<dbReference type="EMBL" id="KN413104">
    <property type="protein sequence ID" value="KHG19456.1"/>
    <property type="molecule type" value="Genomic_DNA"/>
</dbReference>
<accession>A0A0B0P7W3</accession>
<sequence length="24" mass="2836">MRMDVFELMSSPKINAILLERKLT</sequence>
<proteinExistence type="predicted"/>
<organism evidence="1 2">
    <name type="scientific">Gossypium arboreum</name>
    <name type="common">Tree cotton</name>
    <name type="synonym">Gossypium nanking</name>
    <dbReference type="NCBI Taxonomy" id="29729"/>
    <lineage>
        <taxon>Eukaryota</taxon>
        <taxon>Viridiplantae</taxon>
        <taxon>Streptophyta</taxon>
        <taxon>Embryophyta</taxon>
        <taxon>Tracheophyta</taxon>
        <taxon>Spermatophyta</taxon>
        <taxon>Magnoliopsida</taxon>
        <taxon>eudicotyledons</taxon>
        <taxon>Gunneridae</taxon>
        <taxon>Pentapetalae</taxon>
        <taxon>rosids</taxon>
        <taxon>malvids</taxon>
        <taxon>Malvales</taxon>
        <taxon>Malvaceae</taxon>
        <taxon>Malvoideae</taxon>
        <taxon>Gossypium</taxon>
    </lineage>
</organism>
<reference evidence="2" key="1">
    <citation type="submission" date="2014-09" db="EMBL/GenBank/DDBJ databases">
        <authorList>
            <person name="Mudge J."/>
            <person name="Ramaraj T."/>
            <person name="Lindquist I.E."/>
            <person name="Bharti A.K."/>
            <person name="Sundararajan A."/>
            <person name="Cameron C.T."/>
            <person name="Woodward J.E."/>
            <person name="May G.D."/>
            <person name="Brubaker C."/>
            <person name="Broadhvest J."/>
            <person name="Wilkins T.A."/>
        </authorList>
    </citation>
    <scope>NUCLEOTIDE SEQUENCE</scope>
    <source>
        <strain evidence="2">cv. AKA8401</strain>
    </source>
</reference>
<evidence type="ECO:0000313" key="2">
    <source>
        <dbReference type="Proteomes" id="UP000032142"/>
    </source>
</evidence>
<dbReference type="Proteomes" id="UP000032142">
    <property type="component" value="Unassembled WGS sequence"/>
</dbReference>
<gene>
    <name evidence="1" type="ORF">F383_25368</name>
</gene>
<name>A0A0B0P7W3_GOSAR</name>
<protein>
    <submittedName>
        <fullName evidence="1">Uncharacterized protein</fullName>
    </submittedName>
</protein>
<dbReference type="AlphaFoldDB" id="A0A0B0P7W3"/>